<dbReference type="PATRIC" id="fig|983917.3.peg.993"/>
<keyword evidence="2" id="KW-1185">Reference proteome</keyword>
<dbReference type="AlphaFoldDB" id="I0HMX2"/>
<evidence type="ECO:0000313" key="2">
    <source>
        <dbReference type="Proteomes" id="UP000007883"/>
    </source>
</evidence>
<dbReference type="KEGG" id="rge:RGE_10180"/>
<gene>
    <name evidence="1" type="ordered locus">RGE_10180</name>
</gene>
<accession>I0HMX2</accession>
<evidence type="ECO:0000313" key="1">
    <source>
        <dbReference type="EMBL" id="BAL94359.1"/>
    </source>
</evidence>
<proteinExistence type="predicted"/>
<sequence>MAACAGTAPGATRAVYTERGADGRPVEVTVVFDAAGRVVRTESELIATAAR</sequence>
<reference evidence="1 2" key="1">
    <citation type="journal article" date="2012" name="J. Bacteriol.">
        <title>Complete genome sequence of phototrophic betaproteobacterium Rubrivivax gelatinosus IL144.</title>
        <authorList>
            <person name="Nagashima S."/>
            <person name="Kamimura A."/>
            <person name="Shimizu T."/>
            <person name="Nakamura-isaki S."/>
            <person name="Aono E."/>
            <person name="Sakamoto K."/>
            <person name="Ichikawa N."/>
            <person name="Nakazawa H."/>
            <person name="Sekine M."/>
            <person name="Yamazaki S."/>
            <person name="Fujita N."/>
            <person name="Shimada K."/>
            <person name="Hanada S."/>
            <person name="Nagashima K.V.P."/>
        </authorList>
    </citation>
    <scope>NUCLEOTIDE SEQUENCE [LARGE SCALE GENOMIC DNA]</scope>
    <source>
        <strain evidence="2">NBRC 100245 / IL144</strain>
    </source>
</reference>
<evidence type="ECO:0008006" key="3">
    <source>
        <dbReference type="Google" id="ProtNLM"/>
    </source>
</evidence>
<dbReference type="HOGENOM" id="CLU_3103423_0_0_4"/>
<organism evidence="1 2">
    <name type="scientific">Rubrivivax gelatinosus (strain NBRC 100245 / IL144)</name>
    <dbReference type="NCBI Taxonomy" id="983917"/>
    <lineage>
        <taxon>Bacteria</taxon>
        <taxon>Pseudomonadati</taxon>
        <taxon>Pseudomonadota</taxon>
        <taxon>Betaproteobacteria</taxon>
        <taxon>Burkholderiales</taxon>
        <taxon>Sphaerotilaceae</taxon>
        <taxon>Rubrivivax</taxon>
    </lineage>
</organism>
<dbReference type="Proteomes" id="UP000007883">
    <property type="component" value="Chromosome"/>
</dbReference>
<dbReference type="EMBL" id="AP012320">
    <property type="protein sequence ID" value="BAL94359.1"/>
    <property type="molecule type" value="Genomic_DNA"/>
</dbReference>
<name>I0HMX2_RUBGI</name>
<protein>
    <recommendedName>
        <fullName evidence="3">YD repeat-containing protein</fullName>
    </recommendedName>
</protein>